<dbReference type="EMBL" id="MFSP01000064">
    <property type="protein sequence ID" value="OGI67301.1"/>
    <property type="molecule type" value="Genomic_DNA"/>
</dbReference>
<evidence type="ECO:0000313" key="2">
    <source>
        <dbReference type="Proteomes" id="UP000179076"/>
    </source>
</evidence>
<evidence type="ECO:0008006" key="3">
    <source>
        <dbReference type="Google" id="ProtNLM"/>
    </source>
</evidence>
<dbReference type="AlphaFoldDB" id="A0A1F6VCB0"/>
<protein>
    <recommendedName>
        <fullName evidence="3">DUF2817 domain-containing protein</fullName>
    </recommendedName>
</protein>
<dbReference type="CDD" id="cd06233">
    <property type="entry name" value="M14-like"/>
    <property type="match status" value="1"/>
</dbReference>
<sequence length="331" mass="36290">MDAAAQNALRYFAPNYFAARASFLTLARARGAAIATYPIRARGPSGAELSIDTAYLGAKNPRQLLLVSSGTHGVEGFAGSALQQQWLDRVDSSTLPPDSGCLLIHAVNPYGFAWLRRANEHNVDLNRNALDRFPGPLNAAYRELDPWLNPPAPPRVPDFFLARGLWRLLTKGFAPLRQAIVGGQYDFPRGLFYGGERHEESIACIERIIAAKALRSVKRVIAIDLHTGLGRSAAYRLLIDVAPDSPANRDLVSWFGAAAIASSQRPGSAAYEVNGGIVDLIERRYAGSRTRVAVLEFGTVPLPRMLYRLYRENRATFHTAPDSPVLARERA</sequence>
<comment type="caution">
    <text evidence="1">The sequence shown here is derived from an EMBL/GenBank/DDBJ whole genome shotgun (WGS) entry which is preliminary data.</text>
</comment>
<name>A0A1F6VCB0_9PROT</name>
<dbReference type="Proteomes" id="UP000179076">
    <property type="component" value="Unassembled WGS sequence"/>
</dbReference>
<dbReference type="SUPFAM" id="SSF53187">
    <property type="entry name" value="Zn-dependent exopeptidases"/>
    <property type="match status" value="1"/>
</dbReference>
<evidence type="ECO:0000313" key="1">
    <source>
        <dbReference type="EMBL" id="OGI67301.1"/>
    </source>
</evidence>
<feature type="non-terminal residue" evidence="1">
    <location>
        <position position="331"/>
    </location>
</feature>
<gene>
    <name evidence="1" type="ORF">A2W18_11405</name>
</gene>
<organism evidence="1 2">
    <name type="scientific">Candidatus Muproteobacteria bacterium RBG_16_60_9</name>
    <dbReference type="NCBI Taxonomy" id="1817755"/>
    <lineage>
        <taxon>Bacteria</taxon>
        <taxon>Pseudomonadati</taxon>
        <taxon>Pseudomonadota</taxon>
        <taxon>Candidatus Muproteobacteria</taxon>
    </lineage>
</organism>
<dbReference type="Pfam" id="PF10994">
    <property type="entry name" value="DUF2817"/>
    <property type="match status" value="1"/>
</dbReference>
<proteinExistence type="predicted"/>
<dbReference type="InterPro" id="IPR021259">
    <property type="entry name" value="DUF2817"/>
</dbReference>
<accession>A0A1F6VCB0</accession>
<dbReference type="Gene3D" id="3.40.630.10">
    <property type="entry name" value="Zn peptidases"/>
    <property type="match status" value="1"/>
</dbReference>
<reference evidence="1 2" key="1">
    <citation type="journal article" date="2016" name="Nat. Commun.">
        <title>Thousands of microbial genomes shed light on interconnected biogeochemical processes in an aquifer system.</title>
        <authorList>
            <person name="Anantharaman K."/>
            <person name="Brown C.T."/>
            <person name="Hug L.A."/>
            <person name="Sharon I."/>
            <person name="Castelle C.J."/>
            <person name="Probst A.J."/>
            <person name="Thomas B.C."/>
            <person name="Singh A."/>
            <person name="Wilkins M.J."/>
            <person name="Karaoz U."/>
            <person name="Brodie E.L."/>
            <person name="Williams K.H."/>
            <person name="Hubbard S.S."/>
            <person name="Banfield J.F."/>
        </authorList>
    </citation>
    <scope>NUCLEOTIDE SEQUENCE [LARGE SCALE GENOMIC DNA]</scope>
</reference>